<reference evidence="2 3" key="1">
    <citation type="submission" date="2024-03" db="EMBL/GenBank/DDBJ databases">
        <title>The genome assembly and annotation of the cricket Gryllus longicercus Weissman &amp; Gray.</title>
        <authorList>
            <person name="Szrajer S."/>
            <person name="Gray D."/>
            <person name="Ylla G."/>
        </authorList>
    </citation>
    <scope>NUCLEOTIDE SEQUENCE [LARGE SCALE GENOMIC DNA]</scope>
    <source>
        <strain evidence="2">DAG 2021-001</strain>
        <tissue evidence="2">Whole body minus gut</tissue>
    </source>
</reference>
<protein>
    <submittedName>
        <fullName evidence="2">Uncharacterized protein</fullName>
    </submittedName>
</protein>
<proteinExistence type="predicted"/>
<dbReference type="AlphaFoldDB" id="A0AAN9VTA3"/>
<evidence type="ECO:0000313" key="3">
    <source>
        <dbReference type="Proteomes" id="UP001378592"/>
    </source>
</evidence>
<feature type="region of interest" description="Disordered" evidence="1">
    <location>
        <begin position="193"/>
        <end position="229"/>
    </location>
</feature>
<sequence length="336" mass="39139">MDRSAELAENVIKIEEVKQEPSFYEKDQMGHFTTSSLSSLQTELVCADDQQQQQQERVKIPLQISQRNPKKRKENSSVQGSIVKKPTTRGTLQAFEESMQEVKESFTTTRGTLQAFEESMQEWKESYEKLMQSFKKGKELFARHNELCHVKQEPSFYEKDQMGHFTTSSLSSLQTVKQESNDYEKDQVGHFTTSSLSSLQSEGDKPRSLKREVKQENKEELVCADDQQQQQQERVKIPLQISQRNPKKRKENSSVQGAIVKKPTTQGTLQAFEESMQEVRESYQKLMQCFKEGEEFFARQNELCQVRPRTCCQYCQNMGELNYVPDPNYMEIVIRF</sequence>
<feature type="region of interest" description="Disordered" evidence="1">
    <location>
        <begin position="50"/>
        <end position="89"/>
    </location>
</feature>
<accession>A0AAN9VTA3</accession>
<dbReference type="EMBL" id="JAZDUA010000044">
    <property type="protein sequence ID" value="KAK7871129.1"/>
    <property type="molecule type" value="Genomic_DNA"/>
</dbReference>
<name>A0AAN9VTA3_9ORTH</name>
<organism evidence="2 3">
    <name type="scientific">Gryllus longicercus</name>
    <dbReference type="NCBI Taxonomy" id="2509291"/>
    <lineage>
        <taxon>Eukaryota</taxon>
        <taxon>Metazoa</taxon>
        <taxon>Ecdysozoa</taxon>
        <taxon>Arthropoda</taxon>
        <taxon>Hexapoda</taxon>
        <taxon>Insecta</taxon>
        <taxon>Pterygota</taxon>
        <taxon>Neoptera</taxon>
        <taxon>Polyneoptera</taxon>
        <taxon>Orthoptera</taxon>
        <taxon>Ensifera</taxon>
        <taxon>Gryllidea</taxon>
        <taxon>Grylloidea</taxon>
        <taxon>Gryllidae</taxon>
        <taxon>Gryllinae</taxon>
        <taxon>Gryllus</taxon>
    </lineage>
</organism>
<keyword evidence="3" id="KW-1185">Reference proteome</keyword>
<gene>
    <name evidence="2" type="ORF">R5R35_013347</name>
</gene>
<evidence type="ECO:0000256" key="1">
    <source>
        <dbReference type="SAM" id="MobiDB-lite"/>
    </source>
</evidence>
<evidence type="ECO:0000313" key="2">
    <source>
        <dbReference type="EMBL" id="KAK7871129.1"/>
    </source>
</evidence>
<feature type="compositionally biased region" description="Basic and acidic residues" evidence="1">
    <location>
        <begin position="202"/>
        <end position="221"/>
    </location>
</feature>
<comment type="caution">
    <text evidence="2">The sequence shown here is derived from an EMBL/GenBank/DDBJ whole genome shotgun (WGS) entry which is preliminary data.</text>
</comment>
<dbReference type="Proteomes" id="UP001378592">
    <property type="component" value="Unassembled WGS sequence"/>
</dbReference>